<dbReference type="EMBL" id="ML994624">
    <property type="protein sequence ID" value="KAF2188287.1"/>
    <property type="molecule type" value="Genomic_DNA"/>
</dbReference>
<evidence type="ECO:0000256" key="7">
    <source>
        <dbReference type="ARBA" id="ARBA00022833"/>
    </source>
</evidence>
<comment type="similarity">
    <text evidence="1">Belongs to the SNF2/RAD54 helicase family.</text>
</comment>
<dbReference type="InterPro" id="IPR001650">
    <property type="entry name" value="Helicase_C-like"/>
</dbReference>
<dbReference type="InterPro" id="IPR014001">
    <property type="entry name" value="Helicase_ATP-bd"/>
</dbReference>
<dbReference type="Proteomes" id="UP000800200">
    <property type="component" value="Unassembled WGS sequence"/>
</dbReference>
<evidence type="ECO:0000256" key="4">
    <source>
        <dbReference type="ARBA" id="ARBA00022771"/>
    </source>
</evidence>
<dbReference type="CDD" id="cd18008">
    <property type="entry name" value="DEXDc_SHPRH-like"/>
    <property type="match status" value="1"/>
</dbReference>
<dbReference type="PANTHER" id="PTHR45626:SF17">
    <property type="entry name" value="HELICASE-LIKE TRANSCRIPTION FACTOR"/>
    <property type="match status" value="1"/>
</dbReference>
<dbReference type="GO" id="GO:0005524">
    <property type="term" value="F:ATP binding"/>
    <property type="evidence" value="ECO:0007669"/>
    <property type="project" value="UniProtKB-KW"/>
</dbReference>
<evidence type="ECO:0000313" key="12">
    <source>
        <dbReference type="EMBL" id="KAF2188287.1"/>
    </source>
</evidence>
<keyword evidence="5" id="KW-0378">Hydrolase</keyword>
<dbReference type="PROSITE" id="PS51192">
    <property type="entry name" value="HELICASE_ATP_BIND_1"/>
    <property type="match status" value="1"/>
</dbReference>
<evidence type="ECO:0000256" key="8">
    <source>
        <dbReference type="ARBA" id="ARBA00022840"/>
    </source>
</evidence>
<dbReference type="GO" id="GO:0006281">
    <property type="term" value="P:DNA repair"/>
    <property type="evidence" value="ECO:0007669"/>
    <property type="project" value="TreeGrafter"/>
</dbReference>
<dbReference type="GO" id="GO:0008270">
    <property type="term" value="F:zinc ion binding"/>
    <property type="evidence" value="ECO:0007669"/>
    <property type="project" value="UniProtKB-KW"/>
</dbReference>
<dbReference type="InterPro" id="IPR013083">
    <property type="entry name" value="Znf_RING/FYVE/PHD"/>
</dbReference>
<keyword evidence="6" id="KW-0347">Helicase</keyword>
<feature type="compositionally biased region" description="Acidic residues" evidence="9">
    <location>
        <begin position="658"/>
        <end position="670"/>
    </location>
</feature>
<dbReference type="SMART" id="SM00490">
    <property type="entry name" value="HELICc"/>
    <property type="match status" value="1"/>
</dbReference>
<feature type="domain" description="Helicase ATP-binding" evidence="10">
    <location>
        <begin position="267"/>
        <end position="460"/>
    </location>
</feature>
<keyword evidence="2" id="KW-0479">Metal-binding</keyword>
<dbReference type="InterPro" id="IPR049730">
    <property type="entry name" value="SNF2/RAD54-like_C"/>
</dbReference>
<evidence type="ECO:0000256" key="6">
    <source>
        <dbReference type="ARBA" id="ARBA00022806"/>
    </source>
</evidence>
<feature type="region of interest" description="Disordered" evidence="9">
    <location>
        <begin position="624"/>
        <end position="683"/>
    </location>
</feature>
<evidence type="ECO:0000313" key="13">
    <source>
        <dbReference type="Proteomes" id="UP000800200"/>
    </source>
</evidence>
<feature type="compositionally biased region" description="Basic and acidic residues" evidence="9">
    <location>
        <begin position="51"/>
        <end position="60"/>
    </location>
</feature>
<sequence length="1020" mass="115349">MRIQSAEDARQKKRKRDQLKDREEAEGYKESSLFMDQESETNNGDDEEERDDRLDPDDRGSRKRRRPELPRKEPKQISVLEAERQSMRVALEADGDMPKKKRKGQPASDDSQGQVQKGKAPAKSKAPKSNVTKASSSKSKGGKKSGAKGGGRKSAKEKRNVQCAVNQMNSLFTGDVFAEQACEDAAEQPTFKSRNKQHALKELIASVPLEDMKAARTDMAVLLAATKDFDGRGRSKADGNGMWLVKGMKTSLKAYQLLGSAFMRRRENASEAPQGGLLADQMGLGKTLMMLANIVNGRPSRSFTGPKTTLLVAGPNLLTQWAREIETHTDANLTVMRYSSGTRIDSNRSFDILKQHDIVLTTYSEVMRSYPKYEPPVGCVTDEQKIKWWEKVYEIQRGELHRIVFLRVVLDEAQAIKNHMGRTSIACRALMAKHKWALSGTPVLNSLTELYPYFKFLDVPHTGSFEIFKLNYCNTSNSENTERLLVRLSQFMMRRTHADVMFGAPILKLPKADHAIHWCEFNEVERNVYDIVRKRFSSRINVWSQKGELDKSYGNMLVMLLRLRQLTAHILMLKFVMRDLLEREDIERIREVSNSAAADSRTFRGRQIIAIREQLKALAIEQKKRPENQEAGGSAQDEDDNPAEDNPSQAGPSRAPAEDGDENADFEDEDRLQGQGQTGRKFGKSFDFKPYLKSLTTGENWEKVREKSKCGKCDSQPPVNPYITSCYHLYCETCYQQMLYEAAENSRVSTPCIVCGQVFHFAHPCDPDGESDGSQGSSCPTTRSKSKKKKKRQPDDEEIGDDWLSLGGQGVLPSAKTVAIKAQILNWMQENRNVKLIIYTQFLTMRVILLICSEEGWGFELYHGKMSFMARDKAISNFADNPSISIMLASLRCGGVGLNLTMASRVIIVDPWWNNAVEQQAFCRVFRIGQKEMTFMTRFCVKNTVDQRLIDMQERKKKEIDEVMEADGSTVKKMSIRDLMRLFGPVADDKNGKPFIMVDNPDSCSSFRADSDDEDYVDAI</sequence>
<dbReference type="Gene3D" id="3.40.50.300">
    <property type="entry name" value="P-loop containing nucleotide triphosphate hydrolases"/>
    <property type="match status" value="1"/>
</dbReference>
<feature type="domain" description="Helicase C-terminal" evidence="11">
    <location>
        <begin position="819"/>
        <end position="980"/>
    </location>
</feature>
<evidence type="ECO:0000259" key="10">
    <source>
        <dbReference type="PROSITE" id="PS51192"/>
    </source>
</evidence>
<evidence type="ECO:0000256" key="5">
    <source>
        <dbReference type="ARBA" id="ARBA00022801"/>
    </source>
</evidence>
<evidence type="ECO:0000259" key="11">
    <source>
        <dbReference type="PROSITE" id="PS51194"/>
    </source>
</evidence>
<protein>
    <recommendedName>
        <fullName evidence="14">P-loop containing nucleoside triphosphate hydrolase protein</fullName>
    </recommendedName>
</protein>
<dbReference type="InterPro" id="IPR027417">
    <property type="entry name" value="P-loop_NTPase"/>
</dbReference>
<feature type="compositionally biased region" description="Basic and acidic residues" evidence="9">
    <location>
        <begin position="67"/>
        <end position="86"/>
    </location>
</feature>
<dbReference type="InterPro" id="IPR038718">
    <property type="entry name" value="SNF2-like_sf"/>
</dbReference>
<evidence type="ECO:0000256" key="1">
    <source>
        <dbReference type="ARBA" id="ARBA00007025"/>
    </source>
</evidence>
<keyword evidence="7" id="KW-0862">Zinc</keyword>
<dbReference type="Pfam" id="PF00271">
    <property type="entry name" value="Helicase_C"/>
    <property type="match status" value="1"/>
</dbReference>
<evidence type="ECO:0008006" key="14">
    <source>
        <dbReference type="Google" id="ProtNLM"/>
    </source>
</evidence>
<dbReference type="SMART" id="SM00487">
    <property type="entry name" value="DEXDc"/>
    <property type="match status" value="1"/>
</dbReference>
<dbReference type="PROSITE" id="PS00518">
    <property type="entry name" value="ZF_RING_1"/>
    <property type="match status" value="1"/>
</dbReference>
<feature type="compositionally biased region" description="Low complexity" evidence="9">
    <location>
        <begin position="127"/>
        <end position="139"/>
    </location>
</feature>
<reference evidence="12" key="1">
    <citation type="journal article" date="2020" name="Stud. Mycol.">
        <title>101 Dothideomycetes genomes: a test case for predicting lifestyles and emergence of pathogens.</title>
        <authorList>
            <person name="Haridas S."/>
            <person name="Albert R."/>
            <person name="Binder M."/>
            <person name="Bloem J."/>
            <person name="Labutti K."/>
            <person name="Salamov A."/>
            <person name="Andreopoulos B."/>
            <person name="Baker S."/>
            <person name="Barry K."/>
            <person name="Bills G."/>
            <person name="Bluhm B."/>
            <person name="Cannon C."/>
            <person name="Castanera R."/>
            <person name="Culley D."/>
            <person name="Daum C."/>
            <person name="Ezra D."/>
            <person name="Gonzalez J."/>
            <person name="Henrissat B."/>
            <person name="Kuo A."/>
            <person name="Liang C."/>
            <person name="Lipzen A."/>
            <person name="Lutzoni F."/>
            <person name="Magnuson J."/>
            <person name="Mondo S."/>
            <person name="Nolan M."/>
            <person name="Ohm R."/>
            <person name="Pangilinan J."/>
            <person name="Park H.-J."/>
            <person name="Ramirez L."/>
            <person name="Alfaro M."/>
            <person name="Sun H."/>
            <person name="Tritt A."/>
            <person name="Yoshinaga Y."/>
            <person name="Zwiers L.-H."/>
            <person name="Turgeon B."/>
            <person name="Goodwin S."/>
            <person name="Spatafora J."/>
            <person name="Crous P."/>
            <person name="Grigoriev I."/>
        </authorList>
    </citation>
    <scope>NUCLEOTIDE SEQUENCE</scope>
    <source>
        <strain evidence="12">CBS 207.26</strain>
    </source>
</reference>
<dbReference type="OrthoDB" id="448448at2759"/>
<dbReference type="Gene3D" id="3.30.40.10">
    <property type="entry name" value="Zinc/RING finger domain, C3HC4 (zinc finger)"/>
    <property type="match status" value="1"/>
</dbReference>
<feature type="compositionally biased region" description="Basic residues" evidence="9">
    <location>
        <begin position="140"/>
        <end position="156"/>
    </location>
</feature>
<keyword evidence="8" id="KW-0067">ATP-binding</keyword>
<dbReference type="GO" id="GO:0016787">
    <property type="term" value="F:hydrolase activity"/>
    <property type="evidence" value="ECO:0007669"/>
    <property type="project" value="UniProtKB-KW"/>
</dbReference>
<proteinExistence type="inferred from homology"/>
<dbReference type="CDD" id="cd18793">
    <property type="entry name" value="SF2_C_SNF"/>
    <property type="match status" value="1"/>
</dbReference>
<keyword evidence="4" id="KW-0863">Zinc-finger</keyword>
<dbReference type="InterPro" id="IPR000330">
    <property type="entry name" value="SNF2_N"/>
</dbReference>
<dbReference type="GO" id="GO:0004386">
    <property type="term" value="F:helicase activity"/>
    <property type="evidence" value="ECO:0007669"/>
    <property type="project" value="UniProtKB-KW"/>
</dbReference>
<feature type="compositionally biased region" description="Basic and acidic residues" evidence="9">
    <location>
        <begin position="18"/>
        <end position="29"/>
    </location>
</feature>
<dbReference type="PROSITE" id="PS51194">
    <property type="entry name" value="HELICASE_CTER"/>
    <property type="match status" value="1"/>
</dbReference>
<feature type="region of interest" description="Disordered" evidence="9">
    <location>
        <begin position="1"/>
        <end position="160"/>
    </location>
</feature>
<dbReference type="Pfam" id="PF00176">
    <property type="entry name" value="SNF2-rel_dom"/>
    <property type="match status" value="1"/>
</dbReference>
<dbReference type="SUPFAM" id="SSF52540">
    <property type="entry name" value="P-loop containing nucleoside triphosphate hydrolases"/>
    <property type="match status" value="2"/>
</dbReference>
<feature type="region of interest" description="Disordered" evidence="9">
    <location>
        <begin position="769"/>
        <end position="802"/>
    </location>
</feature>
<organism evidence="12 13">
    <name type="scientific">Zopfia rhizophila CBS 207.26</name>
    <dbReference type="NCBI Taxonomy" id="1314779"/>
    <lineage>
        <taxon>Eukaryota</taxon>
        <taxon>Fungi</taxon>
        <taxon>Dikarya</taxon>
        <taxon>Ascomycota</taxon>
        <taxon>Pezizomycotina</taxon>
        <taxon>Dothideomycetes</taxon>
        <taxon>Dothideomycetes incertae sedis</taxon>
        <taxon>Zopfiaceae</taxon>
        <taxon>Zopfia</taxon>
    </lineage>
</organism>
<dbReference type="InterPro" id="IPR050628">
    <property type="entry name" value="SNF2_RAD54_helicase_TF"/>
</dbReference>
<dbReference type="GO" id="GO:0005634">
    <property type="term" value="C:nucleus"/>
    <property type="evidence" value="ECO:0007669"/>
    <property type="project" value="TreeGrafter"/>
</dbReference>
<dbReference type="InterPro" id="IPR017907">
    <property type="entry name" value="Znf_RING_CS"/>
</dbReference>
<keyword evidence="3" id="KW-0547">Nucleotide-binding</keyword>
<evidence type="ECO:0000256" key="2">
    <source>
        <dbReference type="ARBA" id="ARBA00022723"/>
    </source>
</evidence>
<keyword evidence="13" id="KW-1185">Reference proteome</keyword>
<feature type="compositionally biased region" description="Acidic residues" evidence="9">
    <location>
        <begin position="37"/>
        <end position="50"/>
    </location>
</feature>
<name>A0A6A6E8J4_9PEZI</name>
<accession>A0A6A6E8J4</accession>
<dbReference type="AlphaFoldDB" id="A0A6A6E8J4"/>
<gene>
    <name evidence="12" type="ORF">K469DRAFT_627819</name>
</gene>
<feature type="compositionally biased region" description="Basic and acidic residues" evidence="9">
    <location>
        <begin position="1"/>
        <end position="10"/>
    </location>
</feature>
<dbReference type="PANTHER" id="PTHR45626">
    <property type="entry name" value="TRANSCRIPTION TERMINATION FACTOR 2-RELATED"/>
    <property type="match status" value="1"/>
</dbReference>
<dbReference type="Gene3D" id="3.40.50.10810">
    <property type="entry name" value="Tandem AAA-ATPase domain"/>
    <property type="match status" value="1"/>
</dbReference>
<dbReference type="GO" id="GO:0008094">
    <property type="term" value="F:ATP-dependent activity, acting on DNA"/>
    <property type="evidence" value="ECO:0007669"/>
    <property type="project" value="TreeGrafter"/>
</dbReference>
<evidence type="ECO:0000256" key="9">
    <source>
        <dbReference type="SAM" id="MobiDB-lite"/>
    </source>
</evidence>
<evidence type="ECO:0000256" key="3">
    <source>
        <dbReference type="ARBA" id="ARBA00022741"/>
    </source>
</evidence>